<reference evidence="4" key="2">
    <citation type="journal article" date="2021" name="PeerJ">
        <title>Extensive microbial diversity within the chicken gut microbiome revealed by metagenomics and culture.</title>
        <authorList>
            <person name="Gilroy R."/>
            <person name="Ravi A."/>
            <person name="Getino M."/>
            <person name="Pursley I."/>
            <person name="Horton D.L."/>
            <person name="Alikhan N.F."/>
            <person name="Baker D."/>
            <person name="Gharbi K."/>
            <person name="Hall N."/>
            <person name="Watson M."/>
            <person name="Adriaenssens E.M."/>
            <person name="Foster-Nyarko E."/>
            <person name="Jarju S."/>
            <person name="Secka A."/>
            <person name="Antonio M."/>
            <person name="Oren A."/>
            <person name="Chaudhuri R.R."/>
            <person name="La Ragione R."/>
            <person name="Hildebrand F."/>
            <person name="Pallen M.J."/>
        </authorList>
    </citation>
    <scope>NUCLEOTIDE SEQUENCE</scope>
    <source>
        <strain evidence="4">CHK195-11698</strain>
    </source>
</reference>
<dbReference type="Pfam" id="PF04607">
    <property type="entry name" value="RelA_SpoT"/>
    <property type="match status" value="1"/>
</dbReference>
<keyword evidence="2" id="KW-0175">Coiled coil</keyword>
<evidence type="ECO:0000259" key="3">
    <source>
        <dbReference type="SMART" id="SM00954"/>
    </source>
</evidence>
<dbReference type="PANTHER" id="PTHR41773:SF1">
    <property type="entry name" value="RELA_SPOT DOMAIN-CONTAINING PROTEIN"/>
    <property type="match status" value="1"/>
</dbReference>
<name>A0A9D1HKR8_9FIRM</name>
<dbReference type="Gene3D" id="3.30.460.10">
    <property type="entry name" value="Beta Polymerase, domain 2"/>
    <property type="match status" value="1"/>
</dbReference>
<dbReference type="Proteomes" id="UP000824175">
    <property type="component" value="Unassembled WGS sequence"/>
</dbReference>
<dbReference type="InterPro" id="IPR007685">
    <property type="entry name" value="RelA_SpoT"/>
</dbReference>
<feature type="coiled-coil region" evidence="2">
    <location>
        <begin position="179"/>
        <end position="224"/>
    </location>
</feature>
<evidence type="ECO:0000256" key="1">
    <source>
        <dbReference type="ARBA" id="ARBA00004976"/>
    </source>
</evidence>
<sequence length="344" mass="40915">MSQVEDIISQYHHNQELYGHMVDDIEDIIGRILSSNQIKVSNFAIRIKSEETLRKKIMYKHKYHRIEDITDVVACRLITLFESDLDLIVKLLFENFDVVEFLDKRQKQQDDHVGFGYNSIHMIVRFTKERCALVEYAPYRDIYFEIQLRTALQHAWAEVEHGLGYKNEYEIPSEIRRRLNRLSASLELLDEEFVRINEDIQVYNQSLEREEKVLKTDINRHSLETYALHCPNLKKLVNELADMCALTVYEDPQMISELRIVRRFHYLGYLYIHEVDELIQKHAQQLKMIGKEWIRLISNKEHQLNYFACLVWVSMMAMIENGKDDPDEILDQDARNKIANYALS</sequence>
<evidence type="ECO:0000313" key="4">
    <source>
        <dbReference type="EMBL" id="HIU12455.1"/>
    </source>
</evidence>
<dbReference type="SUPFAM" id="SSF81301">
    <property type="entry name" value="Nucleotidyltransferase"/>
    <property type="match status" value="1"/>
</dbReference>
<dbReference type="PANTHER" id="PTHR41773">
    <property type="entry name" value="GTP PYROPHOSPHATASE-RELATED"/>
    <property type="match status" value="1"/>
</dbReference>
<evidence type="ECO:0000256" key="2">
    <source>
        <dbReference type="SAM" id="Coils"/>
    </source>
</evidence>
<dbReference type="CDD" id="cd05399">
    <property type="entry name" value="NT_Rel-Spo_like"/>
    <property type="match status" value="1"/>
</dbReference>
<accession>A0A9D1HKR8</accession>
<proteinExistence type="predicted"/>
<dbReference type="Gene3D" id="1.10.287.860">
    <property type="entry name" value="Nucleotidyltransferase"/>
    <property type="match status" value="1"/>
</dbReference>
<comment type="pathway">
    <text evidence="1">Purine metabolism; ppGpp biosynthesis; ppGpp from GTP: step 1/2.</text>
</comment>
<evidence type="ECO:0000313" key="5">
    <source>
        <dbReference type="Proteomes" id="UP000824175"/>
    </source>
</evidence>
<dbReference type="InterPro" id="IPR043519">
    <property type="entry name" value="NT_sf"/>
</dbReference>
<dbReference type="EMBL" id="DVMJ01000001">
    <property type="protein sequence ID" value="HIU12455.1"/>
    <property type="molecule type" value="Genomic_DNA"/>
</dbReference>
<comment type="caution">
    <text evidence="4">The sequence shown here is derived from an EMBL/GenBank/DDBJ whole genome shotgun (WGS) entry which is preliminary data.</text>
</comment>
<gene>
    <name evidence="4" type="ORF">IAD15_00040</name>
</gene>
<dbReference type="GO" id="GO:0015969">
    <property type="term" value="P:guanosine tetraphosphate metabolic process"/>
    <property type="evidence" value="ECO:0007669"/>
    <property type="project" value="InterPro"/>
</dbReference>
<reference evidence="4" key="1">
    <citation type="submission" date="2020-10" db="EMBL/GenBank/DDBJ databases">
        <authorList>
            <person name="Gilroy R."/>
        </authorList>
    </citation>
    <scope>NUCLEOTIDE SEQUENCE</scope>
    <source>
        <strain evidence="4">CHK195-11698</strain>
    </source>
</reference>
<organism evidence="4 5">
    <name type="scientific">Candidatus Fimiplasma intestinipullorum</name>
    <dbReference type="NCBI Taxonomy" id="2840825"/>
    <lineage>
        <taxon>Bacteria</taxon>
        <taxon>Bacillati</taxon>
        <taxon>Bacillota</taxon>
        <taxon>Clostridia</taxon>
        <taxon>Eubacteriales</taxon>
        <taxon>Candidatus Fimiplasma</taxon>
    </lineage>
</organism>
<feature type="domain" description="RelA/SpoT" evidence="3">
    <location>
        <begin position="45"/>
        <end position="171"/>
    </location>
</feature>
<dbReference type="AlphaFoldDB" id="A0A9D1HKR8"/>
<dbReference type="SMART" id="SM00954">
    <property type="entry name" value="RelA_SpoT"/>
    <property type="match status" value="1"/>
</dbReference>
<protein>
    <recommendedName>
        <fullName evidence="3">RelA/SpoT domain-containing protein</fullName>
    </recommendedName>
</protein>